<evidence type="ECO:0000313" key="2">
    <source>
        <dbReference type="EMBL" id="RKN12593.1"/>
    </source>
</evidence>
<comment type="caution">
    <text evidence="2">The sequence shown here is derived from an EMBL/GenBank/DDBJ whole genome shotgun (WGS) entry which is preliminary data.</text>
</comment>
<dbReference type="InterPro" id="IPR029062">
    <property type="entry name" value="Class_I_gatase-like"/>
</dbReference>
<dbReference type="OrthoDB" id="252909at2"/>
<reference evidence="4 5" key="1">
    <citation type="submission" date="2018-09" db="EMBL/GenBank/DDBJ databases">
        <title>Streptomyces sp. nov. DS1-2, an endophytic actinomycete isolated from roots of Dendrobium scabrilingue.</title>
        <authorList>
            <person name="Kuncharoen N."/>
            <person name="Kudo T."/>
            <person name="Ohkuma M."/>
            <person name="Yuki M."/>
            <person name="Tanasupawat S."/>
        </authorList>
    </citation>
    <scope>NUCLEOTIDE SEQUENCE [LARGE SCALE GENOMIC DNA]</scope>
    <source>
        <strain evidence="2 5">AZ1-7</strain>
        <strain evidence="3 4">DS1-2</strain>
    </source>
</reference>
<dbReference type="Proteomes" id="UP000275024">
    <property type="component" value="Unassembled WGS sequence"/>
</dbReference>
<dbReference type="AlphaFoldDB" id="A0A3A9WJS4"/>
<dbReference type="PIRSF" id="PIRSF030013">
    <property type="entry name" value="ThuA"/>
    <property type="match status" value="1"/>
</dbReference>
<dbReference type="EMBL" id="RBDX01000001">
    <property type="protein sequence ID" value="RKN12593.1"/>
    <property type="molecule type" value="Genomic_DNA"/>
</dbReference>
<evidence type="ECO:0000259" key="1">
    <source>
        <dbReference type="Pfam" id="PF06283"/>
    </source>
</evidence>
<evidence type="ECO:0000313" key="3">
    <source>
        <dbReference type="EMBL" id="RKN27644.1"/>
    </source>
</evidence>
<accession>A0A3A9WJS4</accession>
<feature type="domain" description="ThuA-like" evidence="1">
    <location>
        <begin position="11"/>
        <end position="229"/>
    </location>
</feature>
<name>A0A3A9WJS4_9ACTN</name>
<sequence length="254" mass="28190">MTAPPSAAPLRVTVWGENRHEREDADVAELYPKGMHAAVADGIAEHLGDAARIRTVTLDEPEHGLTEEALADTDVLTWWGHRAHDEVSDEVVARVRRHVLGGMGLIVLHSGHFSKIFRTLMGTTCTLRWRNERDRELVWTVAPAHPIAAGVPQPLIIEQQEMYGEFFDIPAPDELVFISSFSGGEVFRSGCVFHRGKGRIFYFSPGDQDYPVYHHPGVRRVIANAVAWARPVAERGEPGIGRYPTGWFEPGNGA</sequence>
<dbReference type="SUPFAM" id="SSF52317">
    <property type="entry name" value="Class I glutamine amidotransferase-like"/>
    <property type="match status" value="1"/>
</dbReference>
<gene>
    <name evidence="3" type="ORF">D7318_01750</name>
    <name evidence="2" type="ORF">D7319_01145</name>
</gene>
<evidence type="ECO:0000313" key="4">
    <source>
        <dbReference type="Proteomes" id="UP000268652"/>
    </source>
</evidence>
<dbReference type="RefSeq" id="WP_120695003.1">
    <property type="nucleotide sequence ID" value="NZ_RBDX01000001.1"/>
</dbReference>
<dbReference type="Pfam" id="PF06283">
    <property type="entry name" value="ThuA"/>
    <property type="match status" value="1"/>
</dbReference>
<dbReference type="Proteomes" id="UP000268652">
    <property type="component" value="Unassembled WGS sequence"/>
</dbReference>
<dbReference type="EMBL" id="RBDY01000001">
    <property type="protein sequence ID" value="RKN27644.1"/>
    <property type="molecule type" value="Genomic_DNA"/>
</dbReference>
<organism evidence="2 5">
    <name type="scientific">Streptomyces radicis</name>
    <dbReference type="NCBI Taxonomy" id="1750517"/>
    <lineage>
        <taxon>Bacteria</taxon>
        <taxon>Bacillati</taxon>
        <taxon>Actinomycetota</taxon>
        <taxon>Actinomycetes</taxon>
        <taxon>Kitasatosporales</taxon>
        <taxon>Streptomycetaceae</taxon>
        <taxon>Streptomyces</taxon>
    </lineage>
</organism>
<proteinExistence type="predicted"/>
<dbReference type="InterPro" id="IPR009381">
    <property type="entry name" value="Trehalose_catabolism_ThuA_prok"/>
</dbReference>
<protein>
    <submittedName>
        <fullName evidence="2">Trehalose utilization protein ThuA</fullName>
    </submittedName>
</protein>
<dbReference type="Gene3D" id="3.40.50.880">
    <property type="match status" value="1"/>
</dbReference>
<evidence type="ECO:0000313" key="5">
    <source>
        <dbReference type="Proteomes" id="UP000275024"/>
    </source>
</evidence>
<dbReference type="InterPro" id="IPR029010">
    <property type="entry name" value="ThuA-like"/>
</dbReference>
<keyword evidence="4" id="KW-1185">Reference proteome</keyword>